<feature type="compositionally biased region" description="Polar residues" evidence="1">
    <location>
        <begin position="37"/>
        <end position="48"/>
    </location>
</feature>
<organism evidence="2 3">
    <name type="scientific">Rhodovibrio sodomensis</name>
    <dbReference type="NCBI Taxonomy" id="1088"/>
    <lineage>
        <taxon>Bacteria</taxon>
        <taxon>Pseudomonadati</taxon>
        <taxon>Pseudomonadota</taxon>
        <taxon>Alphaproteobacteria</taxon>
        <taxon>Rhodospirillales</taxon>
        <taxon>Rhodovibrionaceae</taxon>
        <taxon>Rhodovibrio</taxon>
    </lineage>
</organism>
<proteinExistence type="predicted"/>
<dbReference type="Proteomes" id="UP001296873">
    <property type="component" value="Unassembled WGS sequence"/>
</dbReference>
<evidence type="ECO:0000313" key="3">
    <source>
        <dbReference type="Proteomes" id="UP001296873"/>
    </source>
</evidence>
<keyword evidence="3" id="KW-1185">Reference proteome</keyword>
<evidence type="ECO:0000313" key="2">
    <source>
        <dbReference type="EMBL" id="MBK1666749.1"/>
    </source>
</evidence>
<sequence length="72" mass="8108">MAYEIDGAEIERELRQHLDRVHGPAPDFDARPELATTPHTDGSSGRNRQQAHRHARVLDNGLKPEQATAQDR</sequence>
<comment type="caution">
    <text evidence="2">The sequence shown here is derived from an EMBL/GenBank/DDBJ whole genome shotgun (WGS) entry which is preliminary data.</text>
</comment>
<feature type="compositionally biased region" description="Basic and acidic residues" evidence="1">
    <location>
        <begin position="14"/>
        <end position="32"/>
    </location>
</feature>
<dbReference type="RefSeq" id="WP_200338808.1">
    <property type="nucleotide sequence ID" value="NZ_NRRL01000001.1"/>
</dbReference>
<evidence type="ECO:0000256" key="1">
    <source>
        <dbReference type="SAM" id="MobiDB-lite"/>
    </source>
</evidence>
<feature type="region of interest" description="Disordered" evidence="1">
    <location>
        <begin position="14"/>
        <end position="72"/>
    </location>
</feature>
<accession>A0ABS1D928</accession>
<name>A0ABS1D928_9PROT</name>
<dbReference type="EMBL" id="NRRL01000001">
    <property type="protein sequence ID" value="MBK1666749.1"/>
    <property type="molecule type" value="Genomic_DNA"/>
</dbReference>
<gene>
    <name evidence="2" type="ORF">CKO28_01655</name>
</gene>
<reference evidence="2 3" key="1">
    <citation type="journal article" date="2020" name="Microorganisms">
        <title>Osmotic Adaptation and Compatible Solute Biosynthesis of Phototrophic Bacteria as Revealed from Genome Analyses.</title>
        <authorList>
            <person name="Imhoff J.F."/>
            <person name="Rahn T."/>
            <person name="Kunzel S."/>
            <person name="Keller A."/>
            <person name="Neulinger S.C."/>
        </authorList>
    </citation>
    <scope>NUCLEOTIDE SEQUENCE [LARGE SCALE GENOMIC DNA]</scope>
    <source>
        <strain evidence="2 3">DSM 9895</strain>
    </source>
</reference>
<protein>
    <submittedName>
        <fullName evidence="2">Uncharacterized protein</fullName>
    </submittedName>
</protein>